<proteinExistence type="predicted"/>
<dbReference type="InterPro" id="IPR044730">
    <property type="entry name" value="RNase_H-like_dom_plant"/>
</dbReference>
<dbReference type="CDD" id="cd06222">
    <property type="entry name" value="RNase_H_like"/>
    <property type="match status" value="1"/>
</dbReference>
<dbReference type="InterPro" id="IPR036397">
    <property type="entry name" value="RNaseH_sf"/>
</dbReference>
<reference evidence="2" key="1">
    <citation type="journal article" date="2023" name="Plant J.">
        <title>Genome sequences and population genomics provide insights into the demographic history, inbreeding, and mutation load of two 'living fossil' tree species of Dipteronia.</title>
        <authorList>
            <person name="Feng Y."/>
            <person name="Comes H.P."/>
            <person name="Chen J."/>
            <person name="Zhu S."/>
            <person name="Lu R."/>
            <person name="Zhang X."/>
            <person name="Li P."/>
            <person name="Qiu J."/>
            <person name="Olsen K.M."/>
            <person name="Qiu Y."/>
        </authorList>
    </citation>
    <scope>NUCLEOTIDE SEQUENCE</scope>
    <source>
        <strain evidence="2">NBL</strain>
    </source>
</reference>
<dbReference type="GO" id="GO:0003676">
    <property type="term" value="F:nucleic acid binding"/>
    <property type="evidence" value="ECO:0007669"/>
    <property type="project" value="InterPro"/>
</dbReference>
<keyword evidence="3" id="KW-1185">Reference proteome</keyword>
<dbReference type="Gene3D" id="3.30.420.10">
    <property type="entry name" value="Ribonuclease H-like superfamily/Ribonuclease H"/>
    <property type="match status" value="1"/>
</dbReference>
<evidence type="ECO:0000313" key="3">
    <source>
        <dbReference type="Proteomes" id="UP001281410"/>
    </source>
</evidence>
<gene>
    <name evidence="2" type="ORF">Dsin_021334</name>
</gene>
<evidence type="ECO:0000313" key="2">
    <source>
        <dbReference type="EMBL" id="KAK3197919.1"/>
    </source>
</evidence>
<dbReference type="PANTHER" id="PTHR33116">
    <property type="entry name" value="REVERSE TRANSCRIPTASE ZINC-BINDING DOMAIN-CONTAINING PROTEIN-RELATED-RELATED"/>
    <property type="match status" value="1"/>
</dbReference>
<dbReference type="EMBL" id="JANJYJ010000007">
    <property type="protein sequence ID" value="KAK3197919.1"/>
    <property type="molecule type" value="Genomic_DNA"/>
</dbReference>
<dbReference type="SUPFAM" id="SSF53098">
    <property type="entry name" value="Ribonuclease H-like"/>
    <property type="match status" value="1"/>
</dbReference>
<accession>A0AAE0DYZ8</accession>
<feature type="domain" description="Reverse transcriptase" evidence="1">
    <location>
        <begin position="2"/>
        <end position="106"/>
    </location>
</feature>
<comment type="caution">
    <text evidence="2">The sequence shown here is derived from an EMBL/GenBank/DDBJ whole genome shotgun (WGS) entry which is preliminary data.</text>
</comment>
<dbReference type="PANTHER" id="PTHR33116:SF75">
    <property type="entry name" value="RIBONUCLEASE H PROTEIN"/>
    <property type="match status" value="1"/>
</dbReference>
<dbReference type="Proteomes" id="UP001281410">
    <property type="component" value="Unassembled WGS sequence"/>
</dbReference>
<dbReference type="InterPro" id="IPR000477">
    <property type="entry name" value="RT_dom"/>
</dbReference>
<dbReference type="Pfam" id="PF00078">
    <property type="entry name" value="RVT_1"/>
    <property type="match status" value="1"/>
</dbReference>
<organism evidence="2 3">
    <name type="scientific">Dipteronia sinensis</name>
    <dbReference type="NCBI Taxonomy" id="43782"/>
    <lineage>
        <taxon>Eukaryota</taxon>
        <taxon>Viridiplantae</taxon>
        <taxon>Streptophyta</taxon>
        <taxon>Embryophyta</taxon>
        <taxon>Tracheophyta</taxon>
        <taxon>Spermatophyta</taxon>
        <taxon>Magnoliopsida</taxon>
        <taxon>eudicotyledons</taxon>
        <taxon>Gunneridae</taxon>
        <taxon>Pentapetalae</taxon>
        <taxon>rosids</taxon>
        <taxon>malvids</taxon>
        <taxon>Sapindales</taxon>
        <taxon>Sapindaceae</taxon>
        <taxon>Hippocastanoideae</taxon>
        <taxon>Acereae</taxon>
        <taxon>Dipteronia</taxon>
    </lineage>
</organism>
<dbReference type="AlphaFoldDB" id="A0AAE0DYZ8"/>
<evidence type="ECO:0000259" key="1">
    <source>
        <dbReference type="Pfam" id="PF00078"/>
    </source>
</evidence>
<protein>
    <recommendedName>
        <fullName evidence="1">Reverse transcriptase domain-containing protein</fullName>
    </recommendedName>
</protein>
<sequence>MYKILAKVLANRLNKAINSIIGETQMSFVKNRQILDIFVIAEEVIQMWKRDKEGGLLIKLDFEKAYNSVEHDFLDLMLKDMRFQEKWRMWVRNYISTPMLSVLVNGSPTSQLGVERDDIILFLQPNPEYLRNARSILRCFEIATGLRINFHKSCLVWIGKRVSSEKGWAEIFHCRKEVLPITYLGFGLPLGANSAFRVFWNPILKRIKNRLAHWKRKFLNKGGSLFADGNTSNMVMKGGLNVVIGNGKRINFWDTVVDDNSKLRETCLRVFAFAVKKTGVVHEFGRWQGSRWVWEVSLQRPLFDWENDQWRVFLSLLDCLHIQNSVPYVLAWKYQMDGKFSVRCNEDEETIDHLFLHCRWSWMLWTSCMKWWDVESCANKSLNDWFLCWPGLCSKAKQGRAWNSLFFAVTWTIWEWFKYLGKGFKVPISTLLINIKDSCSTQDCVKIHHPTEWNPPNGGAFKFNVDGSARGSPGNAGIGRVLRNNSGKVLGLFSNYVGINYSNSAEILEIHRPVSLCAHYNSLIGKEIDIVSDSKVAVA</sequence>
<name>A0AAE0DYZ8_9ROSI</name>
<dbReference type="CDD" id="cd01650">
    <property type="entry name" value="RT_nLTR_like"/>
    <property type="match status" value="1"/>
</dbReference>
<dbReference type="InterPro" id="IPR012337">
    <property type="entry name" value="RNaseH-like_sf"/>
</dbReference>